<name>A0AAV0KF18_9ROSI</name>
<evidence type="ECO:0008006" key="4">
    <source>
        <dbReference type="Google" id="ProtNLM"/>
    </source>
</evidence>
<organism evidence="2 3">
    <name type="scientific">Linum tenue</name>
    <dbReference type="NCBI Taxonomy" id="586396"/>
    <lineage>
        <taxon>Eukaryota</taxon>
        <taxon>Viridiplantae</taxon>
        <taxon>Streptophyta</taxon>
        <taxon>Embryophyta</taxon>
        <taxon>Tracheophyta</taxon>
        <taxon>Spermatophyta</taxon>
        <taxon>Magnoliopsida</taxon>
        <taxon>eudicotyledons</taxon>
        <taxon>Gunneridae</taxon>
        <taxon>Pentapetalae</taxon>
        <taxon>rosids</taxon>
        <taxon>fabids</taxon>
        <taxon>Malpighiales</taxon>
        <taxon>Linaceae</taxon>
        <taxon>Linum</taxon>
    </lineage>
</organism>
<gene>
    <name evidence="2" type="ORF">LITE_LOCUS18017</name>
</gene>
<sequence>MMMLMKLFMILMMVVVMVMLLLSAMKLQQHWITVNIQTPHRHHGRRINVALHRTLLLRILRLLLMLLLLVLLLADGELMQDKPQFSLAVLDLALELSHDPVTPANRVAGSNVGLDYDCTHRLVLLCFRREILYDLGDLPHPKQLVRVEELALAVVWEIRGQDAVRGALPALVLARRASRARPVAAVVVAAADDSVLDDVGFVVAGVACG</sequence>
<accession>A0AAV0KF18</accession>
<dbReference type="EMBL" id="CAMGYJ010000005">
    <property type="protein sequence ID" value="CAI0419516.1"/>
    <property type="molecule type" value="Genomic_DNA"/>
</dbReference>
<comment type="caution">
    <text evidence="2">The sequence shown here is derived from an EMBL/GenBank/DDBJ whole genome shotgun (WGS) entry which is preliminary data.</text>
</comment>
<protein>
    <recommendedName>
        <fullName evidence="4">Secreted protein</fullName>
    </recommendedName>
</protein>
<feature type="transmembrane region" description="Helical" evidence="1">
    <location>
        <begin position="55"/>
        <end position="74"/>
    </location>
</feature>
<dbReference type="AlphaFoldDB" id="A0AAV0KF18"/>
<evidence type="ECO:0000313" key="3">
    <source>
        <dbReference type="Proteomes" id="UP001154282"/>
    </source>
</evidence>
<feature type="transmembrane region" description="Helical" evidence="1">
    <location>
        <begin position="7"/>
        <end position="25"/>
    </location>
</feature>
<evidence type="ECO:0000313" key="2">
    <source>
        <dbReference type="EMBL" id="CAI0419516.1"/>
    </source>
</evidence>
<proteinExistence type="predicted"/>
<dbReference type="Proteomes" id="UP001154282">
    <property type="component" value="Unassembled WGS sequence"/>
</dbReference>
<reference evidence="2" key="1">
    <citation type="submission" date="2022-08" db="EMBL/GenBank/DDBJ databases">
        <authorList>
            <person name="Gutierrez-Valencia J."/>
        </authorList>
    </citation>
    <scope>NUCLEOTIDE SEQUENCE</scope>
</reference>
<keyword evidence="1" id="KW-1133">Transmembrane helix</keyword>
<evidence type="ECO:0000256" key="1">
    <source>
        <dbReference type="SAM" id="Phobius"/>
    </source>
</evidence>
<keyword evidence="1" id="KW-0812">Transmembrane</keyword>
<keyword evidence="3" id="KW-1185">Reference proteome</keyword>
<keyword evidence="1" id="KW-0472">Membrane</keyword>